<gene>
    <name evidence="8" type="ORF">BSTOLATCC_MIC44493</name>
</gene>
<dbReference type="InterPro" id="IPR001841">
    <property type="entry name" value="Znf_RING"/>
</dbReference>
<dbReference type="PROSITE" id="PS51266">
    <property type="entry name" value="ZF_CHY"/>
    <property type="match status" value="1"/>
</dbReference>
<dbReference type="GO" id="GO:0005634">
    <property type="term" value="C:nucleus"/>
    <property type="evidence" value="ECO:0007669"/>
    <property type="project" value="TreeGrafter"/>
</dbReference>
<organism evidence="8 9">
    <name type="scientific">Blepharisma stoltei</name>
    <dbReference type="NCBI Taxonomy" id="1481888"/>
    <lineage>
        <taxon>Eukaryota</taxon>
        <taxon>Sar</taxon>
        <taxon>Alveolata</taxon>
        <taxon>Ciliophora</taxon>
        <taxon>Postciliodesmatophora</taxon>
        <taxon>Heterotrichea</taxon>
        <taxon>Heterotrichida</taxon>
        <taxon>Blepharismidae</taxon>
        <taxon>Blepharisma</taxon>
    </lineage>
</organism>
<keyword evidence="3" id="KW-0862">Zinc</keyword>
<evidence type="ECO:0000256" key="3">
    <source>
        <dbReference type="ARBA" id="ARBA00022833"/>
    </source>
</evidence>
<dbReference type="SUPFAM" id="SSF161219">
    <property type="entry name" value="CHY zinc finger-like"/>
    <property type="match status" value="1"/>
</dbReference>
<dbReference type="PANTHER" id="PTHR21319:SF53">
    <property type="entry name" value="RING FINGER AND CHY ZINC FINGER DOMAIN-CONTAINING PROTEIN 1"/>
    <property type="match status" value="1"/>
</dbReference>
<dbReference type="InterPro" id="IPR008913">
    <property type="entry name" value="Znf_CHY"/>
</dbReference>
<feature type="domain" description="CTCHY-type" evidence="7">
    <location>
        <begin position="75"/>
        <end position="139"/>
    </location>
</feature>
<dbReference type="GO" id="GO:0061630">
    <property type="term" value="F:ubiquitin protein ligase activity"/>
    <property type="evidence" value="ECO:0007669"/>
    <property type="project" value="TreeGrafter"/>
</dbReference>
<dbReference type="InterPro" id="IPR017921">
    <property type="entry name" value="Znf_CTCHY"/>
</dbReference>
<dbReference type="Pfam" id="PF14599">
    <property type="entry name" value="zinc_ribbon_6"/>
    <property type="match status" value="1"/>
</dbReference>
<evidence type="ECO:0000259" key="5">
    <source>
        <dbReference type="PROSITE" id="PS50089"/>
    </source>
</evidence>
<proteinExistence type="predicted"/>
<evidence type="ECO:0000256" key="1">
    <source>
        <dbReference type="ARBA" id="ARBA00022723"/>
    </source>
</evidence>
<keyword evidence="9" id="KW-1185">Reference proteome</keyword>
<dbReference type="InterPro" id="IPR037274">
    <property type="entry name" value="Znf_CHY_sf"/>
</dbReference>
<dbReference type="PROSITE" id="PS51270">
    <property type="entry name" value="ZF_CTCHY"/>
    <property type="match status" value="1"/>
</dbReference>
<dbReference type="SUPFAM" id="SSF57850">
    <property type="entry name" value="RING/U-box"/>
    <property type="match status" value="1"/>
</dbReference>
<dbReference type="Proteomes" id="UP001162131">
    <property type="component" value="Unassembled WGS sequence"/>
</dbReference>
<accession>A0AAU9JIR7</accession>
<dbReference type="SMART" id="SM00184">
    <property type="entry name" value="RING"/>
    <property type="match status" value="1"/>
</dbReference>
<evidence type="ECO:0000259" key="7">
    <source>
        <dbReference type="PROSITE" id="PS51270"/>
    </source>
</evidence>
<dbReference type="InterPro" id="IPR037275">
    <property type="entry name" value="Znf_CTCHY_sf"/>
</dbReference>
<dbReference type="Pfam" id="PF05495">
    <property type="entry name" value="zf-CHY"/>
    <property type="match status" value="1"/>
</dbReference>
<dbReference type="Pfam" id="PF13639">
    <property type="entry name" value="zf-RING_2"/>
    <property type="match status" value="1"/>
</dbReference>
<keyword evidence="1" id="KW-0479">Metal-binding</keyword>
<sequence length="247" mass="28523">MEPCTHYARGCDLLSLCCEEFFACRYCHDRVKYEEEKDLTKRHKMVRADVNTVRCRECMHIQGIAQYCEVCGNCLGNYFCGICHLFDHDMSKQIYHCDKCGICRVGPRENFFHCDTCEACLSIALRDSHVCIPGVLKSNCAVCQEDMFTSRESVIPIRCGHFIHNSCLRDMMEHHRYTCPICCKSIADFSDFYQELDQEVASTPMPPEYENVWCTILCNDCLKKNEVKFHIIGMKCPNCGSYNTARS</sequence>
<evidence type="ECO:0000313" key="8">
    <source>
        <dbReference type="EMBL" id="CAG9327867.1"/>
    </source>
</evidence>
<feature type="domain" description="RING-type" evidence="5">
    <location>
        <begin position="140"/>
        <end position="182"/>
    </location>
</feature>
<name>A0AAU9JIR7_9CILI</name>
<dbReference type="CDD" id="cd16464">
    <property type="entry name" value="RING-H2_Pirh2-like"/>
    <property type="match status" value="1"/>
</dbReference>
<dbReference type="SUPFAM" id="SSF161245">
    <property type="entry name" value="Zinc hairpin stack"/>
    <property type="match status" value="1"/>
</dbReference>
<dbReference type="GO" id="GO:0006511">
    <property type="term" value="P:ubiquitin-dependent protein catabolic process"/>
    <property type="evidence" value="ECO:0007669"/>
    <property type="project" value="TreeGrafter"/>
</dbReference>
<evidence type="ECO:0000256" key="2">
    <source>
        <dbReference type="ARBA" id="ARBA00022771"/>
    </source>
</evidence>
<dbReference type="AlphaFoldDB" id="A0AAU9JIR7"/>
<protein>
    <submittedName>
        <fullName evidence="8">Uncharacterized protein</fullName>
    </submittedName>
</protein>
<dbReference type="EMBL" id="CAJZBQ010000044">
    <property type="protein sequence ID" value="CAG9327867.1"/>
    <property type="molecule type" value="Genomic_DNA"/>
</dbReference>
<evidence type="ECO:0000259" key="6">
    <source>
        <dbReference type="PROSITE" id="PS51266"/>
    </source>
</evidence>
<dbReference type="InterPro" id="IPR013083">
    <property type="entry name" value="Znf_RING/FYVE/PHD"/>
</dbReference>
<feature type="domain" description="CHY-type" evidence="6">
    <location>
        <begin position="1"/>
        <end position="73"/>
    </location>
</feature>
<dbReference type="InterPro" id="IPR039512">
    <property type="entry name" value="RCHY1_zinc-ribbon"/>
</dbReference>
<dbReference type="Gene3D" id="2.20.28.10">
    <property type="match status" value="1"/>
</dbReference>
<evidence type="ECO:0000313" key="9">
    <source>
        <dbReference type="Proteomes" id="UP001162131"/>
    </source>
</evidence>
<evidence type="ECO:0000256" key="4">
    <source>
        <dbReference type="PROSITE-ProRule" id="PRU00601"/>
    </source>
</evidence>
<reference evidence="8" key="1">
    <citation type="submission" date="2021-09" db="EMBL/GenBank/DDBJ databases">
        <authorList>
            <consortium name="AG Swart"/>
            <person name="Singh M."/>
            <person name="Singh A."/>
            <person name="Seah K."/>
            <person name="Emmerich C."/>
        </authorList>
    </citation>
    <scope>NUCLEOTIDE SEQUENCE</scope>
    <source>
        <strain evidence="8">ATCC30299</strain>
    </source>
</reference>
<keyword evidence="2 4" id="KW-0863">Zinc-finger</keyword>
<comment type="caution">
    <text evidence="8">The sequence shown here is derived from an EMBL/GenBank/DDBJ whole genome shotgun (WGS) entry which is preliminary data.</text>
</comment>
<dbReference type="PROSITE" id="PS50089">
    <property type="entry name" value="ZF_RING_2"/>
    <property type="match status" value="1"/>
</dbReference>
<dbReference type="GO" id="GO:0008270">
    <property type="term" value="F:zinc ion binding"/>
    <property type="evidence" value="ECO:0007669"/>
    <property type="project" value="UniProtKB-KW"/>
</dbReference>
<dbReference type="GO" id="GO:0016567">
    <property type="term" value="P:protein ubiquitination"/>
    <property type="evidence" value="ECO:0007669"/>
    <property type="project" value="TreeGrafter"/>
</dbReference>
<dbReference type="PANTHER" id="PTHR21319">
    <property type="entry name" value="RING FINGER AND CHY ZINC FINGER DOMAIN-CONTAINING PROTEIN 1"/>
    <property type="match status" value="1"/>
</dbReference>
<dbReference type="Gene3D" id="3.30.40.10">
    <property type="entry name" value="Zinc/RING finger domain, C3HC4 (zinc finger)"/>
    <property type="match status" value="1"/>
</dbReference>